<dbReference type="PANTHER" id="PTHR34301:SF8">
    <property type="entry name" value="ATPASE DOMAIN-CONTAINING PROTEIN"/>
    <property type="match status" value="1"/>
</dbReference>
<reference evidence="2 3" key="2">
    <citation type="journal article" date="2014" name="Genome Announc.">
        <title>Complete Genome Sequence of Methanoregula formicica SMSPT, a Mesophilic Hydrogenotrophic Methanogen Isolated from a Methanogenic Upflow Anaerobic Sludge Blanket Reactor.</title>
        <authorList>
            <person name="Yamamoto K."/>
            <person name="Tamaki H."/>
            <person name="Cadillo-Quiroz H."/>
            <person name="Imachi H."/>
            <person name="Kyrpides N."/>
            <person name="Woyke T."/>
            <person name="Goodwin L."/>
            <person name="Zinder S.H."/>
            <person name="Kamagata Y."/>
            <person name="Liu W.T."/>
        </authorList>
    </citation>
    <scope>NUCLEOTIDE SEQUENCE [LARGE SCALE GENOMIC DNA]</scope>
    <source>
        <strain evidence="3">DSM 22288 / NBRC 105244 / SMSP</strain>
    </source>
</reference>
<dbReference type="PANTHER" id="PTHR34301">
    <property type="entry name" value="DNA-BINDING PROTEIN-RELATED"/>
    <property type="match status" value="1"/>
</dbReference>
<dbReference type="HOGENOM" id="CLU_722871_0_0_2"/>
<organism evidence="2 3">
    <name type="scientific">Methanoregula formicica (strain DSM 22288 / NBRC 105244 / SMSP)</name>
    <dbReference type="NCBI Taxonomy" id="593750"/>
    <lineage>
        <taxon>Archaea</taxon>
        <taxon>Methanobacteriati</taxon>
        <taxon>Methanobacteriota</taxon>
        <taxon>Stenosarchaea group</taxon>
        <taxon>Methanomicrobia</taxon>
        <taxon>Methanomicrobiales</taxon>
        <taxon>Methanoregulaceae</taxon>
        <taxon>Methanoregula</taxon>
    </lineage>
</organism>
<proteinExistence type="predicted"/>
<reference evidence="3" key="1">
    <citation type="submission" date="2011-12" db="EMBL/GenBank/DDBJ databases">
        <title>Complete sequence of Methanoregula formicicum SMSP.</title>
        <authorList>
            <person name="Lucas S."/>
            <person name="Han J."/>
            <person name="Lapidus A."/>
            <person name="Cheng J.-F."/>
            <person name="Goodwin L."/>
            <person name="Pitluck S."/>
            <person name="Peters L."/>
            <person name="Ovchinnikova G."/>
            <person name="Teshima H."/>
            <person name="Detter J.C."/>
            <person name="Han C."/>
            <person name="Tapia R."/>
            <person name="Land M."/>
            <person name="Hauser L."/>
            <person name="Kyrpides N."/>
            <person name="Ivanova N."/>
            <person name="Pagani I."/>
            <person name="Imachi H."/>
            <person name="Tamaki H."/>
            <person name="Sekiguchi Y."/>
            <person name="Kamagata Y."/>
            <person name="Cadillo-Quiroz H."/>
            <person name="Zinder S."/>
            <person name="Liu W.-T."/>
            <person name="Woyke T."/>
        </authorList>
    </citation>
    <scope>NUCLEOTIDE SEQUENCE [LARGE SCALE GENOMIC DNA]</scope>
    <source>
        <strain evidence="3">DSM 22288 / NBRC 105244 / SMSP</strain>
    </source>
</reference>
<name>L0HDL7_METFS</name>
<keyword evidence="1" id="KW-0812">Transmembrane</keyword>
<evidence type="ECO:0000313" key="2">
    <source>
        <dbReference type="EMBL" id="AGB02817.1"/>
    </source>
</evidence>
<accession>L0HDL7</accession>
<protein>
    <submittedName>
        <fullName evidence="2">Putative ATPase (AAA+ superfamily)</fullName>
    </submittedName>
</protein>
<feature type="transmembrane region" description="Helical" evidence="1">
    <location>
        <begin position="32"/>
        <end position="55"/>
    </location>
</feature>
<dbReference type="SUPFAM" id="SSF52540">
    <property type="entry name" value="P-loop containing nucleoside triphosphate hydrolases"/>
    <property type="match status" value="1"/>
</dbReference>
<keyword evidence="1" id="KW-0472">Membrane</keyword>
<dbReference type="InParanoid" id="L0HDL7"/>
<gene>
    <name evidence="2" type="ordered locus">Metfor_1794</name>
</gene>
<evidence type="ECO:0000313" key="3">
    <source>
        <dbReference type="Proteomes" id="UP000010824"/>
    </source>
</evidence>
<sequence>MEKRLRWLIRTALNTRSLRKNLPDGYTRLRSLIGFLQILSTGILKNLAILGGWGIGKTSLLRTFKHRAEHRNCAATIIELGESTDSFIALFETITRSLAKDATPMSGAAVKIREFLEGLSLSVNYGPVGISYSDKKKVNPDMFRFKEDLISISGTLDVPYLIMLDNAEQLLAIKGAIFELRNIFQMIQSADGIRCMLILSGKETLFADMRSASEPAVRFFWGIDLGPFSREETYEAITKPLTGTGIVFEDACMDRIFELTRGHPYFVQVFAYNLFSSKTGVRITVADLEQNFSRILAYLGKRLFESIYSRTSQNERKILQAFVLSHKDLLSNTEIAELSGVKSVNIYLKNLSGSPAPLLSRVERGKYSLFHPLFAEYLKNIRS</sequence>
<keyword evidence="3" id="KW-1185">Reference proteome</keyword>
<evidence type="ECO:0000256" key="1">
    <source>
        <dbReference type="SAM" id="Phobius"/>
    </source>
</evidence>
<dbReference type="AlphaFoldDB" id="L0HDL7"/>
<dbReference type="eggNOG" id="arCOG03169">
    <property type="taxonomic scope" value="Archaea"/>
</dbReference>
<dbReference type="KEGG" id="mfo:Metfor_1794"/>
<dbReference type="InterPro" id="IPR027417">
    <property type="entry name" value="P-loop_NTPase"/>
</dbReference>
<dbReference type="EMBL" id="CP003167">
    <property type="protein sequence ID" value="AGB02817.1"/>
    <property type="molecule type" value="Genomic_DNA"/>
</dbReference>
<dbReference type="Proteomes" id="UP000010824">
    <property type="component" value="Chromosome"/>
</dbReference>
<dbReference type="Gene3D" id="3.40.50.300">
    <property type="entry name" value="P-loop containing nucleotide triphosphate hydrolases"/>
    <property type="match status" value="1"/>
</dbReference>
<keyword evidence="1" id="KW-1133">Transmembrane helix</keyword>